<evidence type="ECO:0000313" key="1">
    <source>
        <dbReference type="EMBL" id="CAA0087024.1"/>
    </source>
</evidence>
<protein>
    <submittedName>
        <fullName evidence="1">Uncharacterized protein</fullName>
    </submittedName>
</protein>
<proteinExistence type="predicted"/>
<accession>A0A5S9NA99</accession>
<dbReference type="RefSeq" id="WP_159597708.1">
    <property type="nucleotide sequence ID" value="NZ_CACSAS010000001.1"/>
</dbReference>
<dbReference type="Proteomes" id="UP000433050">
    <property type="component" value="Unassembled WGS sequence"/>
</dbReference>
<dbReference type="EMBL" id="CACSAS010000001">
    <property type="protein sequence ID" value="CAA0087024.1"/>
    <property type="molecule type" value="Genomic_DNA"/>
</dbReference>
<gene>
    <name evidence="1" type="ORF">STARVERO_00362</name>
</gene>
<name>A0A5S9NA99_9HYPH</name>
<evidence type="ECO:0000313" key="2">
    <source>
        <dbReference type="Proteomes" id="UP000433050"/>
    </source>
</evidence>
<sequence>MRVALGQQIEEVGIIARRKMGPSLAEYRTRRLEAVKRTLLWLQRHEDMLRQRCPEMFGERA</sequence>
<keyword evidence="2" id="KW-1185">Reference proteome</keyword>
<dbReference type="AlphaFoldDB" id="A0A5S9NA99"/>
<organism evidence="1 2">
    <name type="scientific">Starkeya nomas</name>
    <dbReference type="NCBI Taxonomy" id="2666134"/>
    <lineage>
        <taxon>Bacteria</taxon>
        <taxon>Pseudomonadati</taxon>
        <taxon>Pseudomonadota</taxon>
        <taxon>Alphaproteobacteria</taxon>
        <taxon>Hyphomicrobiales</taxon>
        <taxon>Xanthobacteraceae</taxon>
        <taxon>Starkeya</taxon>
    </lineage>
</organism>
<reference evidence="1 2" key="1">
    <citation type="submission" date="2019-12" db="EMBL/GenBank/DDBJ databases">
        <authorList>
            <person name="Reyes-Prieto M."/>
        </authorList>
    </citation>
    <scope>NUCLEOTIDE SEQUENCE [LARGE SCALE GENOMIC DNA]</scope>
    <source>
        <strain evidence="1">HF14-78462</strain>
    </source>
</reference>